<sequence length="379" mass="41253">MQLSLPSSSFVSSCPCSSNFPPRRATGSWGWRGLPNKNARSRVFGAIEKRTTGDAVKGSGTKGESIGGSGGGGGGAGFSGHAMEVTTFEQTARFGDGEFPVWEKIGAVVRLSYGIGIYVAMALAGWFLCSFTGIDSMGGFNVSLDAIIEGLGYAVPPIMVLLFILDDEVVKLSPHARAIRDVEDEELWSFFYGMSPWQFILIVAASSVGEELFYRAAIQGVLADVFLRSTDIISEARGLVSLTGVFPPFVPFAQAFAAVITAVLTGSLYYVAASPRDPTYIVAPVVQSRSGRKDIKKLFSAWYERRQLKKIYSPLLEGFLALYLGFEWIQTNNILAPILTHGIYSTVILGHGLWKIHNHQRRLRQRIQCLKEGTDSASQ</sequence>
<evidence type="ECO:0000313" key="2">
    <source>
        <dbReference type="Proteomes" id="UP001057402"/>
    </source>
</evidence>
<proteinExistence type="predicted"/>
<dbReference type="EMBL" id="CM042891">
    <property type="protein sequence ID" value="KAI4303316.1"/>
    <property type="molecule type" value="Genomic_DNA"/>
</dbReference>
<keyword evidence="2" id="KW-1185">Reference proteome</keyword>
<accession>A0ACB9L1L7</accession>
<reference evidence="2" key="1">
    <citation type="journal article" date="2023" name="Front. Plant Sci.">
        <title>Chromosomal-level genome assembly of Melastoma candidum provides insights into trichome evolution.</title>
        <authorList>
            <person name="Zhong Y."/>
            <person name="Wu W."/>
            <person name="Sun C."/>
            <person name="Zou P."/>
            <person name="Liu Y."/>
            <person name="Dai S."/>
            <person name="Zhou R."/>
        </authorList>
    </citation>
    <scope>NUCLEOTIDE SEQUENCE [LARGE SCALE GENOMIC DNA]</scope>
</reference>
<name>A0ACB9L1L7_9MYRT</name>
<protein>
    <submittedName>
        <fullName evidence="1">Uncharacterized protein</fullName>
    </submittedName>
</protein>
<organism evidence="1 2">
    <name type="scientific">Melastoma candidum</name>
    <dbReference type="NCBI Taxonomy" id="119954"/>
    <lineage>
        <taxon>Eukaryota</taxon>
        <taxon>Viridiplantae</taxon>
        <taxon>Streptophyta</taxon>
        <taxon>Embryophyta</taxon>
        <taxon>Tracheophyta</taxon>
        <taxon>Spermatophyta</taxon>
        <taxon>Magnoliopsida</taxon>
        <taxon>eudicotyledons</taxon>
        <taxon>Gunneridae</taxon>
        <taxon>Pentapetalae</taxon>
        <taxon>rosids</taxon>
        <taxon>malvids</taxon>
        <taxon>Myrtales</taxon>
        <taxon>Melastomataceae</taxon>
        <taxon>Melastomatoideae</taxon>
        <taxon>Melastomateae</taxon>
        <taxon>Melastoma</taxon>
    </lineage>
</organism>
<gene>
    <name evidence="1" type="ORF">MLD38_038962</name>
</gene>
<dbReference type="Proteomes" id="UP001057402">
    <property type="component" value="Chromosome 12"/>
</dbReference>
<evidence type="ECO:0000313" key="1">
    <source>
        <dbReference type="EMBL" id="KAI4303316.1"/>
    </source>
</evidence>
<comment type="caution">
    <text evidence="1">The sequence shown here is derived from an EMBL/GenBank/DDBJ whole genome shotgun (WGS) entry which is preliminary data.</text>
</comment>